<sequence length="140" mass="16088">MTRLGYGEQIRRWRIEKNKERDSLINARSSDVTVITAGSKAEGLTCYYESDLDSLFVLEGILCVEAGKSLHTIPDGIGVYRMDTHTYSGHCRLLLERQARKHSEVILTALCDNRQGDILLKVVVYFLMKIRPIHLQIHQW</sequence>
<comment type="caution">
    <text evidence="1">The sequence shown here is derived from an EMBL/GenBank/DDBJ whole genome shotgun (WGS) entry which is preliminary data.</text>
</comment>
<evidence type="ECO:0000313" key="2">
    <source>
        <dbReference type="Proteomes" id="UP000828390"/>
    </source>
</evidence>
<gene>
    <name evidence="1" type="ORF">DPMN_137716</name>
</gene>
<protein>
    <submittedName>
        <fullName evidence="1">Uncharacterized protein</fullName>
    </submittedName>
</protein>
<dbReference type="Proteomes" id="UP000828390">
    <property type="component" value="Unassembled WGS sequence"/>
</dbReference>
<name>A0A9D4G5Z8_DREPO</name>
<organism evidence="1 2">
    <name type="scientific">Dreissena polymorpha</name>
    <name type="common">Zebra mussel</name>
    <name type="synonym">Mytilus polymorpha</name>
    <dbReference type="NCBI Taxonomy" id="45954"/>
    <lineage>
        <taxon>Eukaryota</taxon>
        <taxon>Metazoa</taxon>
        <taxon>Spiralia</taxon>
        <taxon>Lophotrochozoa</taxon>
        <taxon>Mollusca</taxon>
        <taxon>Bivalvia</taxon>
        <taxon>Autobranchia</taxon>
        <taxon>Heteroconchia</taxon>
        <taxon>Euheterodonta</taxon>
        <taxon>Imparidentia</taxon>
        <taxon>Neoheterodontei</taxon>
        <taxon>Myida</taxon>
        <taxon>Dreissenoidea</taxon>
        <taxon>Dreissenidae</taxon>
        <taxon>Dreissena</taxon>
    </lineage>
</organism>
<keyword evidence="2" id="KW-1185">Reference proteome</keyword>
<proteinExistence type="predicted"/>
<accession>A0A9D4G5Z8</accession>
<dbReference type="EMBL" id="JAIWYP010000006">
    <property type="protein sequence ID" value="KAH3809353.1"/>
    <property type="molecule type" value="Genomic_DNA"/>
</dbReference>
<reference evidence="1" key="2">
    <citation type="submission" date="2020-11" db="EMBL/GenBank/DDBJ databases">
        <authorList>
            <person name="McCartney M.A."/>
            <person name="Auch B."/>
            <person name="Kono T."/>
            <person name="Mallez S."/>
            <person name="Becker A."/>
            <person name="Gohl D.M."/>
            <person name="Silverstein K.A.T."/>
            <person name="Koren S."/>
            <person name="Bechman K.B."/>
            <person name="Herman A."/>
            <person name="Abrahante J.E."/>
            <person name="Garbe J."/>
        </authorList>
    </citation>
    <scope>NUCLEOTIDE SEQUENCE</scope>
    <source>
        <strain evidence="1">Duluth1</strain>
        <tissue evidence="1">Whole animal</tissue>
    </source>
</reference>
<reference evidence="1" key="1">
    <citation type="journal article" date="2019" name="bioRxiv">
        <title>The Genome of the Zebra Mussel, Dreissena polymorpha: A Resource for Invasive Species Research.</title>
        <authorList>
            <person name="McCartney M.A."/>
            <person name="Auch B."/>
            <person name="Kono T."/>
            <person name="Mallez S."/>
            <person name="Zhang Y."/>
            <person name="Obille A."/>
            <person name="Becker A."/>
            <person name="Abrahante J.E."/>
            <person name="Garbe J."/>
            <person name="Badalamenti J.P."/>
            <person name="Herman A."/>
            <person name="Mangelson H."/>
            <person name="Liachko I."/>
            <person name="Sullivan S."/>
            <person name="Sone E.D."/>
            <person name="Koren S."/>
            <person name="Silverstein K.A.T."/>
            <person name="Beckman K.B."/>
            <person name="Gohl D.M."/>
        </authorList>
    </citation>
    <scope>NUCLEOTIDE SEQUENCE</scope>
    <source>
        <strain evidence="1">Duluth1</strain>
        <tissue evidence="1">Whole animal</tissue>
    </source>
</reference>
<dbReference type="AlphaFoldDB" id="A0A9D4G5Z8"/>
<evidence type="ECO:0000313" key="1">
    <source>
        <dbReference type="EMBL" id="KAH3809353.1"/>
    </source>
</evidence>